<dbReference type="PANTHER" id="PTHR43606:SF2">
    <property type="entry name" value="ALKALINE PHOSPHATASE FAMILY PROTEIN (AFU_ORTHOLOGUE AFUA_5G03860)"/>
    <property type="match status" value="1"/>
</dbReference>
<evidence type="ECO:0000259" key="1">
    <source>
        <dbReference type="Pfam" id="PF16655"/>
    </source>
</evidence>
<reference evidence="2" key="2">
    <citation type="journal article" date="2021" name="PeerJ">
        <title>Extensive microbial diversity within the chicken gut microbiome revealed by metagenomics and culture.</title>
        <authorList>
            <person name="Gilroy R."/>
            <person name="Ravi A."/>
            <person name="Getino M."/>
            <person name="Pursley I."/>
            <person name="Horton D.L."/>
            <person name="Alikhan N.F."/>
            <person name="Baker D."/>
            <person name="Gharbi K."/>
            <person name="Hall N."/>
            <person name="Watson M."/>
            <person name="Adriaenssens E.M."/>
            <person name="Foster-Nyarko E."/>
            <person name="Jarju S."/>
            <person name="Secka A."/>
            <person name="Antonio M."/>
            <person name="Oren A."/>
            <person name="Chaudhuri R.R."/>
            <person name="La Ragione R."/>
            <person name="Hildebrand F."/>
            <person name="Pallen M.J."/>
        </authorList>
    </citation>
    <scope>NUCLEOTIDE SEQUENCE</scope>
    <source>
        <strain evidence="2">ChiGjej1B1-24693</strain>
    </source>
</reference>
<feature type="domain" description="Phospholipase D N-terminal" evidence="1">
    <location>
        <begin position="48"/>
        <end position="113"/>
    </location>
</feature>
<sequence>MSTNMTKPSRRLLLGLSGAGAAAVMLGTGGWSSAQARDVRLSEDPFTLGVASGDPSPTGVVLWTRLATDPLALDGRGGMANRRIPVKYQVAEDEQFTRVVRSDVVTASPELGH</sequence>
<dbReference type="Proteomes" id="UP000886842">
    <property type="component" value="Unassembled WGS sequence"/>
</dbReference>
<dbReference type="Gene3D" id="2.60.40.380">
    <property type="entry name" value="Purple acid phosphatase-like, N-terminal"/>
    <property type="match status" value="1"/>
</dbReference>
<protein>
    <submittedName>
        <fullName evidence="2">PhoD-like phosphatase N-terminal domain-containing protein</fullName>
    </submittedName>
</protein>
<gene>
    <name evidence="2" type="ORF">IAA98_08075</name>
</gene>
<dbReference type="PROSITE" id="PS51318">
    <property type="entry name" value="TAT"/>
    <property type="match status" value="1"/>
</dbReference>
<evidence type="ECO:0000313" key="2">
    <source>
        <dbReference type="EMBL" id="HIT75527.1"/>
    </source>
</evidence>
<dbReference type="InterPro" id="IPR032093">
    <property type="entry name" value="PhoD_N"/>
</dbReference>
<comment type="caution">
    <text evidence="2">The sequence shown here is derived from an EMBL/GenBank/DDBJ whole genome shotgun (WGS) entry which is preliminary data.</text>
</comment>
<name>A0A9D1KN85_9ACTN</name>
<evidence type="ECO:0000313" key="3">
    <source>
        <dbReference type="Proteomes" id="UP000886842"/>
    </source>
</evidence>
<reference evidence="2" key="1">
    <citation type="submission" date="2020-10" db="EMBL/GenBank/DDBJ databases">
        <authorList>
            <person name="Gilroy R."/>
        </authorList>
    </citation>
    <scope>NUCLEOTIDE SEQUENCE</scope>
    <source>
        <strain evidence="2">ChiGjej1B1-24693</strain>
    </source>
</reference>
<proteinExistence type="predicted"/>
<accession>A0A9D1KN85</accession>
<dbReference type="InterPro" id="IPR052900">
    <property type="entry name" value="Phospholipid_Metab_Enz"/>
</dbReference>
<dbReference type="PANTHER" id="PTHR43606">
    <property type="entry name" value="PHOSPHATASE, PUTATIVE (AFU_ORTHOLOGUE AFUA_6G08710)-RELATED"/>
    <property type="match status" value="1"/>
</dbReference>
<dbReference type="EMBL" id="DVLP01000242">
    <property type="protein sequence ID" value="HIT75527.1"/>
    <property type="molecule type" value="Genomic_DNA"/>
</dbReference>
<dbReference type="InterPro" id="IPR006311">
    <property type="entry name" value="TAT_signal"/>
</dbReference>
<dbReference type="Pfam" id="PF16655">
    <property type="entry name" value="PhoD_N"/>
    <property type="match status" value="1"/>
</dbReference>
<dbReference type="AlphaFoldDB" id="A0A9D1KN85"/>
<organism evidence="2 3">
    <name type="scientific">Candidatus Avipropionibacterium avicola</name>
    <dbReference type="NCBI Taxonomy" id="2840701"/>
    <lineage>
        <taxon>Bacteria</taxon>
        <taxon>Bacillati</taxon>
        <taxon>Actinomycetota</taxon>
        <taxon>Actinomycetes</taxon>
        <taxon>Propionibacteriales</taxon>
        <taxon>Propionibacteriaceae</taxon>
        <taxon>Propionibacteriaceae incertae sedis</taxon>
        <taxon>Candidatus Avipropionibacterium</taxon>
    </lineage>
</organism>
<feature type="non-terminal residue" evidence="2">
    <location>
        <position position="113"/>
    </location>
</feature>